<evidence type="ECO:0000313" key="4">
    <source>
        <dbReference type="Proteomes" id="UP000675994"/>
    </source>
</evidence>
<dbReference type="SUPFAM" id="SSF53474">
    <property type="entry name" value="alpha/beta-Hydrolases"/>
    <property type="match status" value="1"/>
</dbReference>
<dbReference type="InterPro" id="IPR050300">
    <property type="entry name" value="GDXG_lipolytic_enzyme"/>
</dbReference>
<organism evidence="3 4">
    <name type="scientific">Staphylococcus delphini</name>
    <dbReference type="NCBI Taxonomy" id="53344"/>
    <lineage>
        <taxon>Bacteria</taxon>
        <taxon>Bacillati</taxon>
        <taxon>Bacillota</taxon>
        <taxon>Bacilli</taxon>
        <taxon>Bacillales</taxon>
        <taxon>Staphylococcaceae</taxon>
        <taxon>Staphylococcus</taxon>
        <taxon>Staphylococcus intermedius group</taxon>
    </lineage>
</organism>
<dbReference type="InterPro" id="IPR013094">
    <property type="entry name" value="AB_hydrolase_3"/>
</dbReference>
<protein>
    <submittedName>
        <fullName evidence="3">Alpha/beta hydrolase</fullName>
    </submittedName>
</protein>
<gene>
    <name evidence="3" type="ORF">IPU22_00665</name>
</gene>
<dbReference type="Gene3D" id="3.40.50.1820">
    <property type="entry name" value="alpha/beta hydrolase"/>
    <property type="match status" value="1"/>
</dbReference>
<dbReference type="GO" id="GO:0016787">
    <property type="term" value="F:hydrolase activity"/>
    <property type="evidence" value="ECO:0007669"/>
    <property type="project" value="UniProtKB-KW"/>
</dbReference>
<sequence length="271" mass="31538">MTEKSIIETFGSTFKHTGRWYPTTNADAPLGTLLYIHGGGLVFGKMDDLPEAYMNILRRSFNVFTVPYRFIPEAKLTDIVEDVTAAYDHIAKQQDSPIYVMGRSSGAYLASLLATLRPVQGLILFYGYYDFKHAAFHRLPTDQQHIASMLNDKLEIELTQDEPISNEETPIRYLLYLFYRHRDIWLTRMGKHIDLYELQHSDLKTLPPTFLAHCTFDPDVPFEYSQTMAQHIPQYHLEVIPKHAHDFDRQVTEDNINLYQKATNFLWQQQS</sequence>
<reference evidence="3" key="1">
    <citation type="journal article" date="2021" name="Front. Microbiol.">
        <title>Presence and Characterization of a Novel cfr-Carrying Tn558 Transposon Derivative in Staphylococcus delphini Isolated From Retail Food.</title>
        <authorList>
            <person name="Zhang F."/>
            <person name="Wu S."/>
            <person name="Huang J."/>
            <person name="Yang R."/>
            <person name="Zhang J."/>
            <person name="Lei T."/>
            <person name="Dai J."/>
            <person name="Ding Y."/>
            <person name="Xue L."/>
            <person name="Wang J."/>
            <person name="Chen M."/>
            <person name="Wu Q."/>
        </authorList>
    </citation>
    <scope>NUCLEOTIDE SEQUENCE</scope>
    <source>
        <strain evidence="3">2794-1</strain>
    </source>
</reference>
<evidence type="ECO:0000256" key="1">
    <source>
        <dbReference type="ARBA" id="ARBA00022801"/>
    </source>
</evidence>
<dbReference type="Proteomes" id="UP000675994">
    <property type="component" value="Chromosome"/>
</dbReference>
<evidence type="ECO:0000313" key="3">
    <source>
        <dbReference type="EMBL" id="QUM69502.1"/>
    </source>
</evidence>
<dbReference type="InterPro" id="IPR029058">
    <property type="entry name" value="AB_hydrolase_fold"/>
</dbReference>
<evidence type="ECO:0000259" key="2">
    <source>
        <dbReference type="Pfam" id="PF07859"/>
    </source>
</evidence>
<accession>A0AAQ0D6Z0</accession>
<dbReference type="EMBL" id="CP063367">
    <property type="protein sequence ID" value="QUM69502.1"/>
    <property type="molecule type" value="Genomic_DNA"/>
</dbReference>
<feature type="domain" description="Alpha/beta hydrolase fold-3" evidence="2">
    <location>
        <begin position="33"/>
        <end position="247"/>
    </location>
</feature>
<keyword evidence="1 3" id="KW-0378">Hydrolase</keyword>
<dbReference type="RefSeq" id="WP_212574961.1">
    <property type="nucleotide sequence ID" value="NZ_CP063367.1"/>
</dbReference>
<dbReference type="AlphaFoldDB" id="A0AAQ0D6Z0"/>
<dbReference type="PANTHER" id="PTHR48081">
    <property type="entry name" value="AB HYDROLASE SUPERFAMILY PROTEIN C4A8.06C"/>
    <property type="match status" value="1"/>
</dbReference>
<name>A0AAQ0D6Z0_9STAP</name>
<dbReference type="Pfam" id="PF07859">
    <property type="entry name" value="Abhydrolase_3"/>
    <property type="match status" value="1"/>
</dbReference>
<proteinExistence type="predicted"/>